<reference evidence="2" key="1">
    <citation type="submission" date="2020-09" db="EMBL/GenBank/DDBJ databases">
        <title>Genome-Enabled Discovery of Anthraquinone Biosynthesis in Senna tora.</title>
        <authorList>
            <person name="Kang S.-H."/>
            <person name="Pandey R.P."/>
            <person name="Lee C.-M."/>
            <person name="Sim J.-S."/>
            <person name="Jeong J.-T."/>
            <person name="Choi B.-S."/>
            <person name="Jung M."/>
            <person name="Ginzburg D."/>
            <person name="Zhao K."/>
            <person name="Won S.Y."/>
            <person name="Oh T.-J."/>
            <person name="Yu Y."/>
            <person name="Kim N.-H."/>
            <person name="Lee O.R."/>
            <person name="Lee T.-H."/>
            <person name="Bashyal P."/>
            <person name="Kim T.-S."/>
            <person name="Lee W.-H."/>
            <person name="Kawkins C."/>
            <person name="Kim C.-K."/>
            <person name="Kim J.S."/>
            <person name="Ahn B.O."/>
            <person name="Rhee S.Y."/>
            <person name="Sohng J.K."/>
        </authorList>
    </citation>
    <scope>NUCLEOTIDE SEQUENCE</scope>
    <source>
        <tissue evidence="2">Leaf</tissue>
    </source>
</reference>
<comment type="caution">
    <text evidence="2">The sequence shown here is derived from an EMBL/GenBank/DDBJ whole genome shotgun (WGS) entry which is preliminary data.</text>
</comment>
<evidence type="ECO:0000313" key="3">
    <source>
        <dbReference type="Proteomes" id="UP000634136"/>
    </source>
</evidence>
<feature type="region of interest" description="Disordered" evidence="1">
    <location>
        <begin position="1"/>
        <end position="21"/>
    </location>
</feature>
<dbReference type="EMBL" id="JAAIUW010000005">
    <property type="protein sequence ID" value="KAF7833851.1"/>
    <property type="molecule type" value="Genomic_DNA"/>
</dbReference>
<gene>
    <name evidence="2" type="ORF">G2W53_016184</name>
</gene>
<name>A0A835C952_9FABA</name>
<dbReference type="Proteomes" id="UP000634136">
    <property type="component" value="Unassembled WGS sequence"/>
</dbReference>
<accession>A0A835C952</accession>
<proteinExistence type="predicted"/>
<sequence>MRPQKDMKLELHQQTSNDPSIFDLSNLGLKYKEHGRIETEEESLTPSEV</sequence>
<feature type="compositionally biased region" description="Basic and acidic residues" evidence="1">
    <location>
        <begin position="1"/>
        <end position="11"/>
    </location>
</feature>
<keyword evidence="3" id="KW-1185">Reference proteome</keyword>
<protein>
    <submittedName>
        <fullName evidence="2">Uncharacterized protein</fullName>
    </submittedName>
</protein>
<organism evidence="2 3">
    <name type="scientific">Senna tora</name>
    <dbReference type="NCBI Taxonomy" id="362788"/>
    <lineage>
        <taxon>Eukaryota</taxon>
        <taxon>Viridiplantae</taxon>
        <taxon>Streptophyta</taxon>
        <taxon>Embryophyta</taxon>
        <taxon>Tracheophyta</taxon>
        <taxon>Spermatophyta</taxon>
        <taxon>Magnoliopsida</taxon>
        <taxon>eudicotyledons</taxon>
        <taxon>Gunneridae</taxon>
        <taxon>Pentapetalae</taxon>
        <taxon>rosids</taxon>
        <taxon>fabids</taxon>
        <taxon>Fabales</taxon>
        <taxon>Fabaceae</taxon>
        <taxon>Caesalpinioideae</taxon>
        <taxon>Cassia clade</taxon>
        <taxon>Senna</taxon>
    </lineage>
</organism>
<evidence type="ECO:0000313" key="2">
    <source>
        <dbReference type="EMBL" id="KAF7833851.1"/>
    </source>
</evidence>
<dbReference type="AlphaFoldDB" id="A0A835C952"/>
<evidence type="ECO:0000256" key="1">
    <source>
        <dbReference type="SAM" id="MobiDB-lite"/>
    </source>
</evidence>